<keyword evidence="3 7" id="KW-0812">Transmembrane</keyword>
<feature type="transmembrane region" description="Helical" evidence="7">
    <location>
        <begin position="27"/>
        <end position="47"/>
    </location>
</feature>
<evidence type="ECO:0000313" key="10">
    <source>
        <dbReference type="Proteomes" id="UP001501074"/>
    </source>
</evidence>
<evidence type="ECO:0000256" key="6">
    <source>
        <dbReference type="ARBA" id="ARBA00038076"/>
    </source>
</evidence>
<evidence type="ECO:0000259" key="8">
    <source>
        <dbReference type="Pfam" id="PF02687"/>
    </source>
</evidence>
<organism evidence="9 10">
    <name type="scientific">Kineosporia mesophila</name>
    <dbReference type="NCBI Taxonomy" id="566012"/>
    <lineage>
        <taxon>Bacteria</taxon>
        <taxon>Bacillati</taxon>
        <taxon>Actinomycetota</taxon>
        <taxon>Actinomycetes</taxon>
        <taxon>Kineosporiales</taxon>
        <taxon>Kineosporiaceae</taxon>
        <taxon>Kineosporia</taxon>
    </lineage>
</organism>
<evidence type="ECO:0000313" key="9">
    <source>
        <dbReference type="EMBL" id="GAA3608288.1"/>
    </source>
</evidence>
<keyword evidence="5 7" id="KW-0472">Membrane</keyword>
<keyword evidence="10" id="KW-1185">Reference proteome</keyword>
<dbReference type="Proteomes" id="UP001501074">
    <property type="component" value="Unassembled WGS sequence"/>
</dbReference>
<name>A0ABP6ZLD4_9ACTN</name>
<dbReference type="PANTHER" id="PTHR30572:SF4">
    <property type="entry name" value="ABC TRANSPORTER PERMEASE YTRF"/>
    <property type="match status" value="1"/>
</dbReference>
<comment type="similarity">
    <text evidence="6">Belongs to the ABC-4 integral membrane protein family.</text>
</comment>
<evidence type="ECO:0000256" key="2">
    <source>
        <dbReference type="ARBA" id="ARBA00022475"/>
    </source>
</evidence>
<evidence type="ECO:0000256" key="7">
    <source>
        <dbReference type="SAM" id="Phobius"/>
    </source>
</evidence>
<dbReference type="PANTHER" id="PTHR30572">
    <property type="entry name" value="MEMBRANE COMPONENT OF TRANSPORTER-RELATED"/>
    <property type="match status" value="1"/>
</dbReference>
<feature type="transmembrane region" description="Helical" evidence="7">
    <location>
        <begin position="353"/>
        <end position="379"/>
    </location>
</feature>
<evidence type="ECO:0000256" key="3">
    <source>
        <dbReference type="ARBA" id="ARBA00022692"/>
    </source>
</evidence>
<sequence>MIRSAWTQFSDLLGDVLDGLLTRPGRFFLLIAMFAIGSGGFVAAAGISRSAADQITSRLTPSDLDQVMIREADPGDLPEQAESRVQAVNVVRAAGTAWPVEPGTVSLSGLPERASTETTTMAAPVYGAGPSWLKVQEAVVIPAGAVDHLAGDSADHVAVVGAQLSRRMNLASAGPGAKIWVNGRSFDLVGVLESSGRDATLGQALIISPGAIRELVPTATGVVTVRTMVGAASAVSKMIATTVRPDAPGLLQVDPVVDLANLRRGVATDLDRSVATLSFLVLAFAALTCGNAMVVTVIARTGEIGLRRAMGASRTGVAALFLTEGVVTGVAGGLLGSVLGLAAVLGVAEARGWAPVASLLTVPMGPLLGLLVGVVAALYPAMRAAAIPPAQAVRHTA</sequence>
<dbReference type="InterPro" id="IPR050250">
    <property type="entry name" value="Macrolide_Exporter_MacB"/>
</dbReference>
<feature type="transmembrane region" description="Helical" evidence="7">
    <location>
        <begin position="320"/>
        <end position="347"/>
    </location>
</feature>
<keyword evidence="4 7" id="KW-1133">Transmembrane helix</keyword>
<reference evidence="10" key="1">
    <citation type="journal article" date="2019" name="Int. J. Syst. Evol. Microbiol.">
        <title>The Global Catalogue of Microorganisms (GCM) 10K type strain sequencing project: providing services to taxonomists for standard genome sequencing and annotation.</title>
        <authorList>
            <consortium name="The Broad Institute Genomics Platform"/>
            <consortium name="The Broad Institute Genome Sequencing Center for Infectious Disease"/>
            <person name="Wu L."/>
            <person name="Ma J."/>
        </authorList>
    </citation>
    <scope>NUCLEOTIDE SEQUENCE [LARGE SCALE GENOMIC DNA]</scope>
    <source>
        <strain evidence="10">JCM 16902</strain>
    </source>
</reference>
<comment type="caution">
    <text evidence="9">The sequence shown here is derived from an EMBL/GenBank/DDBJ whole genome shotgun (WGS) entry which is preliminary data.</text>
</comment>
<protein>
    <submittedName>
        <fullName evidence="9">ABC transporter permease</fullName>
    </submittedName>
</protein>
<dbReference type="Pfam" id="PF02687">
    <property type="entry name" value="FtsX"/>
    <property type="match status" value="1"/>
</dbReference>
<feature type="domain" description="ABC3 transporter permease C-terminal" evidence="8">
    <location>
        <begin position="276"/>
        <end position="389"/>
    </location>
</feature>
<gene>
    <name evidence="9" type="ORF">GCM10022223_25370</name>
</gene>
<accession>A0ABP6ZLD4</accession>
<evidence type="ECO:0000256" key="1">
    <source>
        <dbReference type="ARBA" id="ARBA00004651"/>
    </source>
</evidence>
<dbReference type="RefSeq" id="WP_231483714.1">
    <property type="nucleotide sequence ID" value="NZ_BAAAZO010000003.1"/>
</dbReference>
<proteinExistence type="inferred from homology"/>
<dbReference type="InterPro" id="IPR003838">
    <property type="entry name" value="ABC3_permease_C"/>
</dbReference>
<comment type="subcellular location">
    <subcellularLocation>
        <location evidence="1">Cell membrane</location>
        <topology evidence="1">Multi-pass membrane protein</topology>
    </subcellularLocation>
</comment>
<dbReference type="EMBL" id="BAAAZO010000003">
    <property type="protein sequence ID" value="GAA3608288.1"/>
    <property type="molecule type" value="Genomic_DNA"/>
</dbReference>
<feature type="transmembrane region" description="Helical" evidence="7">
    <location>
        <begin position="277"/>
        <end position="299"/>
    </location>
</feature>
<evidence type="ECO:0000256" key="4">
    <source>
        <dbReference type="ARBA" id="ARBA00022989"/>
    </source>
</evidence>
<keyword evidence="2" id="KW-1003">Cell membrane</keyword>
<evidence type="ECO:0000256" key="5">
    <source>
        <dbReference type="ARBA" id="ARBA00023136"/>
    </source>
</evidence>